<dbReference type="AlphaFoldDB" id="L7JW41"/>
<reference evidence="1 2" key="1">
    <citation type="journal article" date="2012" name="PLoS Pathog.">
        <title>The genome of the obligate intracellular parasite Trachipleistophora hominis: new insights into microsporidian genome dynamics and reductive evolution.</title>
        <authorList>
            <person name="Heinz E."/>
            <person name="Williams T.A."/>
            <person name="Nakjang S."/>
            <person name="Noel C.J."/>
            <person name="Swan D.C."/>
            <person name="Goldberg A.V."/>
            <person name="Harris S.R."/>
            <person name="Weinmaier T."/>
            <person name="Markert S."/>
            <person name="Becher D."/>
            <person name="Bernhardt J."/>
            <person name="Dagan T."/>
            <person name="Hacker C."/>
            <person name="Lucocq J.M."/>
            <person name="Schweder T."/>
            <person name="Rattei T."/>
            <person name="Hall N."/>
            <person name="Hirt R.P."/>
            <person name="Embley T.M."/>
        </authorList>
    </citation>
    <scope>NUCLEOTIDE SEQUENCE [LARGE SCALE GENOMIC DNA]</scope>
</reference>
<keyword evidence="2" id="KW-1185">Reference proteome</keyword>
<evidence type="ECO:0000313" key="2">
    <source>
        <dbReference type="Proteomes" id="UP000011185"/>
    </source>
</evidence>
<proteinExistence type="predicted"/>
<dbReference type="EMBL" id="JH994001">
    <property type="protein sequence ID" value="ELQ74977.1"/>
    <property type="molecule type" value="Genomic_DNA"/>
</dbReference>
<dbReference type="VEuPathDB" id="MicrosporidiaDB:THOM_2088"/>
<dbReference type="InParanoid" id="L7JW41"/>
<evidence type="ECO:0000313" key="1">
    <source>
        <dbReference type="EMBL" id="ELQ74977.1"/>
    </source>
</evidence>
<organism evidence="1 2">
    <name type="scientific">Trachipleistophora hominis</name>
    <name type="common">Microsporidian parasite</name>
    <dbReference type="NCBI Taxonomy" id="72359"/>
    <lineage>
        <taxon>Eukaryota</taxon>
        <taxon>Fungi</taxon>
        <taxon>Fungi incertae sedis</taxon>
        <taxon>Microsporidia</taxon>
        <taxon>Pleistophoridae</taxon>
        <taxon>Trachipleistophora</taxon>
    </lineage>
</organism>
<protein>
    <submittedName>
        <fullName evidence="1">Uncharacterized protein</fullName>
    </submittedName>
</protein>
<accession>L7JW41</accession>
<sequence>MHVIVSFSYSLSARQRVEVSLQIEILFKNNLQVVCQLICNELQREIRIAALDRPLSVDVKKVSAQEYITYLLAMMRYVFFGSNTKI</sequence>
<dbReference type="HOGENOM" id="CLU_2499468_0_0_1"/>
<name>L7JW41_TRAHO</name>
<gene>
    <name evidence="1" type="ORF">THOM_2088</name>
</gene>
<dbReference type="Proteomes" id="UP000011185">
    <property type="component" value="Unassembled WGS sequence"/>
</dbReference>